<feature type="domain" description="HAMP" evidence="11">
    <location>
        <begin position="353"/>
        <end position="405"/>
    </location>
</feature>
<dbReference type="Pfam" id="PF00512">
    <property type="entry name" value="HisKA"/>
    <property type="match status" value="1"/>
</dbReference>
<dbReference type="CDD" id="cd00082">
    <property type="entry name" value="HisKA"/>
    <property type="match status" value="1"/>
</dbReference>
<dbReference type="InterPro" id="IPR036890">
    <property type="entry name" value="HATPase_C_sf"/>
</dbReference>
<dbReference type="PROSITE" id="PS50109">
    <property type="entry name" value="HIS_KIN"/>
    <property type="match status" value="1"/>
</dbReference>
<evidence type="ECO:0000256" key="3">
    <source>
        <dbReference type="ARBA" id="ARBA00012438"/>
    </source>
</evidence>
<evidence type="ECO:0000256" key="4">
    <source>
        <dbReference type="ARBA" id="ARBA00022553"/>
    </source>
</evidence>
<dbReference type="InterPro" id="IPR004358">
    <property type="entry name" value="Sig_transdc_His_kin-like_C"/>
</dbReference>
<dbReference type="InterPro" id="IPR003594">
    <property type="entry name" value="HATPase_dom"/>
</dbReference>
<proteinExistence type="predicted"/>
<name>A0ABU8YG62_9CYAN</name>
<dbReference type="Gene3D" id="3.30.450.20">
    <property type="entry name" value="PAS domain"/>
    <property type="match status" value="1"/>
</dbReference>
<dbReference type="InterPro" id="IPR003661">
    <property type="entry name" value="HisK_dim/P_dom"/>
</dbReference>
<dbReference type="GO" id="GO:0016301">
    <property type="term" value="F:kinase activity"/>
    <property type="evidence" value="ECO:0007669"/>
    <property type="project" value="UniProtKB-KW"/>
</dbReference>
<keyword evidence="9" id="KW-0472">Membrane</keyword>
<dbReference type="SMART" id="SM00388">
    <property type="entry name" value="HisKA"/>
    <property type="match status" value="1"/>
</dbReference>
<dbReference type="CDD" id="cd16922">
    <property type="entry name" value="HATPase_EvgS-ArcB-TorS-like"/>
    <property type="match status" value="1"/>
</dbReference>
<evidence type="ECO:0000256" key="8">
    <source>
        <dbReference type="SAM" id="MobiDB-lite"/>
    </source>
</evidence>
<comment type="caution">
    <text evidence="12">The sequence shown here is derived from an EMBL/GenBank/DDBJ whole genome shotgun (WGS) entry which is preliminary data.</text>
</comment>
<dbReference type="RefSeq" id="WP_340517686.1">
    <property type="nucleotide sequence ID" value="NZ_JBBLXS010000004.1"/>
</dbReference>
<feature type="compositionally biased region" description="Polar residues" evidence="8">
    <location>
        <begin position="169"/>
        <end position="189"/>
    </location>
</feature>
<dbReference type="InterPro" id="IPR050736">
    <property type="entry name" value="Sensor_HK_Regulatory"/>
</dbReference>
<evidence type="ECO:0000256" key="9">
    <source>
        <dbReference type="SAM" id="Phobius"/>
    </source>
</evidence>
<gene>
    <name evidence="12" type="ORF">WMG39_00610</name>
</gene>
<accession>A0ABU8YG62</accession>
<protein>
    <recommendedName>
        <fullName evidence="3">histidine kinase</fullName>
        <ecNumber evidence="3">2.7.13.3</ecNumber>
    </recommendedName>
</protein>
<dbReference type="Gene3D" id="3.30.565.10">
    <property type="entry name" value="Histidine kinase-like ATPase, C-terminal domain"/>
    <property type="match status" value="1"/>
</dbReference>
<dbReference type="PRINTS" id="PR00344">
    <property type="entry name" value="BCTRLSENSOR"/>
</dbReference>
<organism evidence="12 13">
    <name type="scientific">Microcoleus anatoxicus PTRS2</name>
    <dbReference type="NCBI Taxonomy" id="2705321"/>
    <lineage>
        <taxon>Bacteria</taxon>
        <taxon>Bacillati</taxon>
        <taxon>Cyanobacteriota</taxon>
        <taxon>Cyanophyceae</taxon>
        <taxon>Oscillatoriophycideae</taxon>
        <taxon>Oscillatoriales</taxon>
        <taxon>Microcoleaceae</taxon>
        <taxon>Microcoleus</taxon>
        <taxon>Microcoleus anatoxicus</taxon>
    </lineage>
</organism>
<keyword evidence="6 12" id="KW-0418">Kinase</keyword>
<evidence type="ECO:0000313" key="12">
    <source>
        <dbReference type="EMBL" id="MEK0183345.1"/>
    </source>
</evidence>
<dbReference type="PANTHER" id="PTHR43711:SF26">
    <property type="entry name" value="SENSOR HISTIDINE KINASE RCSC"/>
    <property type="match status" value="1"/>
</dbReference>
<feature type="transmembrane region" description="Helical" evidence="9">
    <location>
        <begin position="12"/>
        <end position="33"/>
    </location>
</feature>
<dbReference type="EC" id="2.7.13.3" evidence="3"/>
<keyword evidence="4" id="KW-0597">Phosphoprotein</keyword>
<evidence type="ECO:0000259" key="11">
    <source>
        <dbReference type="PROSITE" id="PS50885"/>
    </source>
</evidence>
<comment type="catalytic activity">
    <reaction evidence="1">
        <text>ATP + protein L-histidine = ADP + protein N-phospho-L-histidine.</text>
        <dbReference type="EC" id="2.7.13.3"/>
    </reaction>
</comment>
<evidence type="ECO:0000256" key="6">
    <source>
        <dbReference type="ARBA" id="ARBA00022777"/>
    </source>
</evidence>
<dbReference type="Gene3D" id="6.10.340.10">
    <property type="match status" value="1"/>
</dbReference>
<dbReference type="InterPro" id="IPR036097">
    <property type="entry name" value="HisK_dim/P_sf"/>
</dbReference>
<keyword evidence="13" id="KW-1185">Reference proteome</keyword>
<feature type="region of interest" description="Disordered" evidence="8">
    <location>
        <begin position="160"/>
        <end position="189"/>
    </location>
</feature>
<dbReference type="InterPro" id="IPR003660">
    <property type="entry name" value="HAMP_dom"/>
</dbReference>
<keyword evidence="5" id="KW-0808">Transferase</keyword>
<comment type="subcellular location">
    <subcellularLocation>
        <location evidence="2">Membrane</location>
    </subcellularLocation>
</comment>
<keyword evidence="9" id="KW-1133">Transmembrane helix</keyword>
<feature type="domain" description="Histidine kinase" evidence="10">
    <location>
        <begin position="427"/>
        <end position="669"/>
    </location>
</feature>
<dbReference type="CDD" id="cd12912">
    <property type="entry name" value="PDC2_MCP_like"/>
    <property type="match status" value="1"/>
</dbReference>
<dbReference type="Proteomes" id="UP001384579">
    <property type="component" value="Unassembled WGS sequence"/>
</dbReference>
<sequence length="691" mass="76223">MVKLGQSSFRRILLSRILLLSVPVLLVGEYVTYRKARSTLLETARQNLTESAVRKAETIEQWAKSLRSNLIGASESSILQSVEPKDYQKFIAQLGQRLPTQVDCVQLTNLQTNQVIATTCGPIPILSNSPPVNFWPKLQQQQALLDDKSVYISLSWPDMQQGKKKDKNPLSSTAKFSDSSKQGQEGKESQVSLVLSAPVYTRRGNSRQLSYALSLQSSLPVQTSAPKGSLAGYTVAIDQDGTILAHPNIDRVGRNIDQEADADRLKSLLKRAIAGGQAFLHLFSFEKNGVELLAGYAAIPSPLTQKENSKWIILAVSRLDYALSGLEEIQQVLFILIVSLIGASIIATLYLSRDLARPLEKLRDYALKVDTEAPQAVPQNLKIREFNQLADALNSMVGRLKSWADELEVATKEAKVANQLKDEFLRNISHELRTPLNGIIGFLQIVRDGYCDDREEEMDFLQRAHDSAMQLLNIINDILDIAKIESGSFSLMFEVIDMTEVLEDAIELQAILIKEKGLKLHLPLPSPPITVYADPEKLKQVFLNVLSNAVKFTELGSITISINIESNKIKIPERLNGNLGENTTSLSEDPESVVVTIKDTGIGIDPEQQQKLFQPFVMVDGSTTRKFGGNGLGLAISRKIMESMRGSITIHSAGINQGATVVISLPVIQPSNSAVDHPDLLKENAMFKGFD</sequence>
<evidence type="ECO:0000256" key="5">
    <source>
        <dbReference type="ARBA" id="ARBA00022679"/>
    </source>
</evidence>
<evidence type="ECO:0000256" key="1">
    <source>
        <dbReference type="ARBA" id="ARBA00000085"/>
    </source>
</evidence>
<evidence type="ECO:0000313" key="13">
    <source>
        <dbReference type="Proteomes" id="UP001384579"/>
    </source>
</evidence>
<evidence type="ECO:0000256" key="7">
    <source>
        <dbReference type="ARBA" id="ARBA00023012"/>
    </source>
</evidence>
<dbReference type="PANTHER" id="PTHR43711">
    <property type="entry name" value="TWO-COMPONENT HISTIDINE KINASE"/>
    <property type="match status" value="1"/>
</dbReference>
<dbReference type="SUPFAM" id="SSF55874">
    <property type="entry name" value="ATPase domain of HSP90 chaperone/DNA topoisomerase II/histidine kinase"/>
    <property type="match status" value="1"/>
</dbReference>
<evidence type="ECO:0000256" key="2">
    <source>
        <dbReference type="ARBA" id="ARBA00004370"/>
    </source>
</evidence>
<evidence type="ECO:0000259" key="10">
    <source>
        <dbReference type="PROSITE" id="PS50109"/>
    </source>
</evidence>
<reference evidence="12 13" key="1">
    <citation type="journal article" date="2020" name="Harmful Algae">
        <title>Molecular and morphological characterization of a novel dihydroanatoxin-a producing Microcoleus species (cyanobacteria) from the Russian River, California, USA.</title>
        <authorList>
            <person name="Conklin K.Y."/>
            <person name="Stancheva R."/>
            <person name="Otten T.G."/>
            <person name="Fadness R."/>
            <person name="Boyer G.L."/>
            <person name="Read B."/>
            <person name="Zhang X."/>
            <person name="Sheath R.G."/>
        </authorList>
    </citation>
    <scope>NUCLEOTIDE SEQUENCE [LARGE SCALE GENOMIC DNA]</scope>
    <source>
        <strain evidence="12 13">PTRS2</strain>
    </source>
</reference>
<dbReference type="PROSITE" id="PS50885">
    <property type="entry name" value="HAMP"/>
    <property type="match status" value="1"/>
</dbReference>
<keyword evidence="9" id="KW-0812">Transmembrane</keyword>
<dbReference type="EMBL" id="JBBLXS010000004">
    <property type="protein sequence ID" value="MEK0183345.1"/>
    <property type="molecule type" value="Genomic_DNA"/>
</dbReference>
<dbReference type="InterPro" id="IPR005467">
    <property type="entry name" value="His_kinase_dom"/>
</dbReference>
<dbReference type="Gene3D" id="1.10.287.130">
    <property type="match status" value="1"/>
</dbReference>
<dbReference type="SMART" id="SM00387">
    <property type="entry name" value="HATPase_c"/>
    <property type="match status" value="1"/>
</dbReference>
<keyword evidence="7" id="KW-0902">Two-component regulatory system</keyword>
<dbReference type="SUPFAM" id="SSF47384">
    <property type="entry name" value="Homodimeric domain of signal transducing histidine kinase"/>
    <property type="match status" value="1"/>
</dbReference>
<dbReference type="Pfam" id="PF02518">
    <property type="entry name" value="HATPase_c"/>
    <property type="match status" value="1"/>
</dbReference>